<dbReference type="Pfam" id="PF05199">
    <property type="entry name" value="GMC_oxred_C"/>
    <property type="match status" value="1"/>
</dbReference>
<keyword evidence="4" id="KW-1185">Reference proteome</keyword>
<dbReference type="EMBL" id="OA882102">
    <property type="protein sequence ID" value="CAD7272792.1"/>
    <property type="molecule type" value="Genomic_DNA"/>
</dbReference>
<dbReference type="PANTHER" id="PTHR11552:SF227">
    <property type="entry name" value="GLUCOSE DEHYDROGENASE [FAD, QUINONE]-LIKE PROTEIN"/>
    <property type="match status" value="1"/>
</dbReference>
<evidence type="ECO:0000256" key="1">
    <source>
        <dbReference type="ARBA" id="ARBA00010790"/>
    </source>
</evidence>
<evidence type="ECO:0000259" key="2">
    <source>
        <dbReference type="Pfam" id="PF05199"/>
    </source>
</evidence>
<dbReference type="InterPro" id="IPR012132">
    <property type="entry name" value="GMC_OxRdtase"/>
</dbReference>
<dbReference type="GO" id="GO:0016614">
    <property type="term" value="F:oxidoreductase activity, acting on CH-OH group of donors"/>
    <property type="evidence" value="ECO:0007669"/>
    <property type="project" value="InterPro"/>
</dbReference>
<name>A0A7R9BCR4_9CRUS</name>
<dbReference type="Proteomes" id="UP000678499">
    <property type="component" value="Unassembled WGS sequence"/>
</dbReference>
<dbReference type="InterPro" id="IPR036188">
    <property type="entry name" value="FAD/NAD-bd_sf"/>
</dbReference>
<dbReference type="EMBL" id="CAJPEX010000065">
    <property type="protein sequence ID" value="CAG0912944.1"/>
    <property type="molecule type" value="Genomic_DNA"/>
</dbReference>
<reference evidence="3" key="1">
    <citation type="submission" date="2020-11" db="EMBL/GenBank/DDBJ databases">
        <authorList>
            <person name="Tran Van P."/>
        </authorList>
    </citation>
    <scope>NUCLEOTIDE SEQUENCE</scope>
</reference>
<organism evidence="3">
    <name type="scientific">Notodromas monacha</name>
    <dbReference type="NCBI Taxonomy" id="399045"/>
    <lineage>
        <taxon>Eukaryota</taxon>
        <taxon>Metazoa</taxon>
        <taxon>Ecdysozoa</taxon>
        <taxon>Arthropoda</taxon>
        <taxon>Crustacea</taxon>
        <taxon>Oligostraca</taxon>
        <taxon>Ostracoda</taxon>
        <taxon>Podocopa</taxon>
        <taxon>Podocopida</taxon>
        <taxon>Cypridocopina</taxon>
        <taxon>Cypridoidea</taxon>
        <taxon>Cyprididae</taxon>
        <taxon>Notodromas</taxon>
    </lineage>
</organism>
<accession>A0A7R9BCR4</accession>
<dbReference type="OrthoDB" id="269227at2759"/>
<feature type="domain" description="Glucose-methanol-choline oxidoreductase C-terminal" evidence="2">
    <location>
        <begin position="65"/>
        <end position="206"/>
    </location>
</feature>
<evidence type="ECO:0000313" key="3">
    <source>
        <dbReference type="EMBL" id="CAD7272792.1"/>
    </source>
</evidence>
<evidence type="ECO:0000313" key="4">
    <source>
        <dbReference type="Proteomes" id="UP000678499"/>
    </source>
</evidence>
<dbReference type="PANTHER" id="PTHR11552">
    <property type="entry name" value="GLUCOSE-METHANOL-CHOLINE GMC OXIDOREDUCTASE"/>
    <property type="match status" value="1"/>
</dbReference>
<protein>
    <recommendedName>
        <fullName evidence="2">Glucose-methanol-choline oxidoreductase C-terminal domain-containing protein</fullName>
    </recommendedName>
</protein>
<dbReference type="Gene3D" id="3.50.50.60">
    <property type="entry name" value="FAD/NAD(P)-binding domain"/>
    <property type="match status" value="1"/>
</dbReference>
<dbReference type="GO" id="GO:0050660">
    <property type="term" value="F:flavin adenine dinucleotide binding"/>
    <property type="evidence" value="ECO:0007669"/>
    <property type="project" value="InterPro"/>
</dbReference>
<dbReference type="Gene3D" id="3.30.560.10">
    <property type="entry name" value="Glucose Oxidase, domain 3"/>
    <property type="match status" value="1"/>
</dbReference>
<gene>
    <name evidence="3" type="ORF">NMOB1V02_LOCUS714</name>
</gene>
<dbReference type="SUPFAM" id="SSF54373">
    <property type="entry name" value="FAD-linked reductases, C-terminal domain"/>
    <property type="match status" value="1"/>
</dbReference>
<dbReference type="InterPro" id="IPR007867">
    <property type="entry name" value="GMC_OxRtase_C"/>
</dbReference>
<comment type="similarity">
    <text evidence="1">Belongs to the GMC oxidoreductase family.</text>
</comment>
<dbReference type="SUPFAM" id="SSF51905">
    <property type="entry name" value="FAD/NAD(P)-binding domain"/>
    <property type="match status" value="1"/>
</dbReference>
<dbReference type="AlphaFoldDB" id="A0A7R9BCR4"/>
<proteinExistence type="inferred from homology"/>
<sequence length="221" mass="25537">MNTKYQNASEDWPDIEFHFTSGTAASDGGRQIRRIHGLNNRVWHEHYKPLSFRDTWTAFPTLLRPKSKGLIKLRSKNPRDYPLFYHNYLTDPDDVARLVEGMKLVVQMSETKAFRKLGTHLYTKPFPGCEHHVIFSDPYWECLVRHYTETIYHYSGTAKMGPFWDPDAVVDPELRVYGIKGLRVADCSIMPIVISGNTNAPAIMIGEKVSDMIKLDWGYVR</sequence>